<name>A0A168Q8S0_ABSGL</name>
<evidence type="ECO:0000313" key="4">
    <source>
        <dbReference type="Proteomes" id="UP000078561"/>
    </source>
</evidence>
<reference evidence="3" key="1">
    <citation type="submission" date="2016-04" db="EMBL/GenBank/DDBJ databases">
        <authorList>
            <person name="Evans L.H."/>
            <person name="Alamgir A."/>
            <person name="Owens N."/>
            <person name="Weber N.D."/>
            <person name="Virtaneva K."/>
            <person name="Barbian K."/>
            <person name="Babar A."/>
            <person name="Rosenke K."/>
        </authorList>
    </citation>
    <scope>NUCLEOTIDE SEQUENCE [LARGE SCALE GENOMIC DNA]</scope>
    <source>
        <strain evidence="3">CBS 101.48</strain>
    </source>
</reference>
<dbReference type="AlphaFoldDB" id="A0A168Q8S0"/>
<keyword evidence="1" id="KW-0472">Membrane</keyword>
<evidence type="ECO:0000313" key="3">
    <source>
        <dbReference type="EMBL" id="SAM03910.1"/>
    </source>
</evidence>
<dbReference type="Pfam" id="PF12550">
    <property type="entry name" value="GCR1_C"/>
    <property type="match status" value="1"/>
</dbReference>
<proteinExistence type="predicted"/>
<dbReference type="InterPro" id="IPR022210">
    <property type="entry name" value="TF_GCR1-like"/>
</dbReference>
<protein>
    <recommendedName>
        <fullName evidence="2">Transcription activator GCR1-like domain-containing protein</fullName>
    </recommendedName>
</protein>
<feature type="domain" description="Transcription activator GCR1-like" evidence="2">
    <location>
        <begin position="31"/>
        <end position="74"/>
    </location>
</feature>
<sequence length="95" mass="10594">MTDIPSSSNTGNIGSFLSASSAIGIYSGMVGVNWREDQKEQKFSNRRRSIITIINKFAQQHNITTETDANVAEERCSGLNKSLHHLAEHNDQIFK</sequence>
<evidence type="ECO:0000259" key="2">
    <source>
        <dbReference type="Pfam" id="PF12550"/>
    </source>
</evidence>
<organism evidence="3">
    <name type="scientific">Absidia glauca</name>
    <name type="common">Pin mould</name>
    <dbReference type="NCBI Taxonomy" id="4829"/>
    <lineage>
        <taxon>Eukaryota</taxon>
        <taxon>Fungi</taxon>
        <taxon>Fungi incertae sedis</taxon>
        <taxon>Mucoromycota</taxon>
        <taxon>Mucoromycotina</taxon>
        <taxon>Mucoromycetes</taxon>
        <taxon>Mucorales</taxon>
        <taxon>Cunninghamellaceae</taxon>
        <taxon>Absidia</taxon>
    </lineage>
</organism>
<dbReference type="Proteomes" id="UP000078561">
    <property type="component" value="Unassembled WGS sequence"/>
</dbReference>
<gene>
    <name evidence="3" type="primary">ABSGL_09766.1 scaffold 11617</name>
</gene>
<dbReference type="EMBL" id="LT554307">
    <property type="protein sequence ID" value="SAM03910.1"/>
    <property type="molecule type" value="Genomic_DNA"/>
</dbReference>
<keyword evidence="1" id="KW-1133">Transmembrane helix</keyword>
<dbReference type="InParanoid" id="A0A168Q8S0"/>
<keyword evidence="4" id="KW-1185">Reference proteome</keyword>
<feature type="transmembrane region" description="Helical" evidence="1">
    <location>
        <begin position="12"/>
        <end position="34"/>
    </location>
</feature>
<keyword evidence="1" id="KW-0812">Transmembrane</keyword>
<dbReference type="OrthoDB" id="2301578at2759"/>
<evidence type="ECO:0000256" key="1">
    <source>
        <dbReference type="SAM" id="Phobius"/>
    </source>
</evidence>
<accession>A0A168Q8S0</accession>